<keyword evidence="2" id="KW-0547">Nucleotide-binding</keyword>
<dbReference type="InterPro" id="IPR013651">
    <property type="entry name" value="ATP-grasp_RimK-type"/>
</dbReference>
<dbReference type="EMBL" id="JBFOHK010000002">
    <property type="protein sequence ID" value="MEW9571658.1"/>
    <property type="molecule type" value="Genomic_DNA"/>
</dbReference>
<keyword evidence="5" id="KW-1185">Reference proteome</keyword>
<dbReference type="InterPro" id="IPR011761">
    <property type="entry name" value="ATP-grasp"/>
</dbReference>
<accession>A0ABV3QCU9</accession>
<comment type="caution">
    <text evidence="4">The sequence shown here is derived from an EMBL/GenBank/DDBJ whole genome shotgun (WGS) entry which is preliminary data.</text>
</comment>
<evidence type="ECO:0000259" key="3">
    <source>
        <dbReference type="PROSITE" id="PS50975"/>
    </source>
</evidence>
<dbReference type="PROSITE" id="PS50975">
    <property type="entry name" value="ATP_GRASP"/>
    <property type="match status" value="1"/>
</dbReference>
<dbReference type="Pfam" id="PF08443">
    <property type="entry name" value="RimK"/>
    <property type="match status" value="1"/>
</dbReference>
<keyword evidence="2" id="KW-0067">ATP-binding</keyword>
<sequence>MARLVIVVEKASDWGSYYPSVDVVSAMDYLREPVGSDDERTHVINLCRSYKYLGTGYYVSLLAEARGHKVMPSVRTINDLGRRSLYGVNIDDLNQKLTHFLPAGGRDTTDFGILVYFGETAYPALQDLSRQVFESFPCPLLRIEFERDRVWQVSSIKPVGLHTLDDAQEDAFAEELDRFSRKLWRKPRARKLYRYDLAMLVDPNEQMPPSNRKALKSFIAAGKELGIEVEPIGKNDYQRLAEYDGLFIRETTASDNHTYRFAHRAEKEGMVVIDDPTSILRCTNKIFLNDLMVSRKLAVPRTEILYRDDSKGMKEVAARLGYPLVLKIPDGSFSRGVVKVENELALDKASGELFQHSALLLAQEYVYTEFDWRVGVLNREPLYACKYYMSRGHWQIYNHAAKGDAKSGGFETMPVDQAPPEVVKLALKATSAVGHGFYGVDLKQVGDRPVVIEVNDNPSVDAGVEDAHLGGELYLRVMREFLRRMERKRQGIGNRPLQRDHAGN</sequence>
<organism evidence="4 5">
    <name type="scientific">Rhodanobacter lycopersici</name>
    <dbReference type="NCBI Taxonomy" id="3162487"/>
    <lineage>
        <taxon>Bacteria</taxon>
        <taxon>Pseudomonadati</taxon>
        <taxon>Pseudomonadota</taxon>
        <taxon>Gammaproteobacteria</taxon>
        <taxon>Lysobacterales</taxon>
        <taxon>Rhodanobacteraceae</taxon>
        <taxon>Rhodanobacter</taxon>
    </lineage>
</organism>
<keyword evidence="1" id="KW-0464">Manganese</keyword>
<protein>
    <submittedName>
        <fullName evidence="4">RimK family protein</fullName>
    </submittedName>
</protein>
<evidence type="ECO:0000313" key="4">
    <source>
        <dbReference type="EMBL" id="MEW9571658.1"/>
    </source>
</evidence>
<dbReference type="InterPro" id="IPR025839">
    <property type="entry name" value="RLAN_dom"/>
</dbReference>
<feature type="domain" description="ATP-grasp" evidence="3">
    <location>
        <begin position="289"/>
        <end position="483"/>
    </location>
</feature>
<dbReference type="Proteomes" id="UP001556220">
    <property type="component" value="Unassembled WGS sequence"/>
</dbReference>
<evidence type="ECO:0000256" key="2">
    <source>
        <dbReference type="PROSITE-ProRule" id="PRU00409"/>
    </source>
</evidence>
<dbReference type="Gene3D" id="3.30.1490.20">
    <property type="entry name" value="ATP-grasp fold, A domain"/>
    <property type="match status" value="1"/>
</dbReference>
<dbReference type="RefSeq" id="WP_367853739.1">
    <property type="nucleotide sequence ID" value="NZ_JBFOHK010000002.1"/>
</dbReference>
<reference evidence="4 5" key="1">
    <citation type="submission" date="2024-06" db="EMBL/GenBank/DDBJ databases">
        <authorList>
            <person name="Woo H."/>
        </authorList>
    </citation>
    <scope>NUCLEOTIDE SEQUENCE [LARGE SCALE GENOMIC DNA]</scope>
    <source>
        <strain evidence="4 5">Si-c</strain>
    </source>
</reference>
<name>A0ABV3QCU9_9GAMM</name>
<gene>
    <name evidence="4" type="ORF">ABQJ54_07835</name>
</gene>
<dbReference type="PANTHER" id="PTHR21621">
    <property type="entry name" value="RIBOSOMAL PROTEIN S6 MODIFICATION PROTEIN"/>
    <property type="match status" value="1"/>
</dbReference>
<dbReference type="SUPFAM" id="SSF56059">
    <property type="entry name" value="Glutathione synthetase ATP-binding domain-like"/>
    <property type="match status" value="1"/>
</dbReference>
<dbReference type="Gene3D" id="3.30.470.20">
    <property type="entry name" value="ATP-grasp fold, B domain"/>
    <property type="match status" value="1"/>
</dbReference>
<proteinExistence type="predicted"/>
<dbReference type="PANTHER" id="PTHR21621:SF0">
    <property type="entry name" value="BETA-CITRYLGLUTAMATE SYNTHASE B-RELATED"/>
    <property type="match status" value="1"/>
</dbReference>
<evidence type="ECO:0000313" key="5">
    <source>
        <dbReference type="Proteomes" id="UP001556220"/>
    </source>
</evidence>
<dbReference type="Pfam" id="PF14401">
    <property type="entry name" value="RLAN"/>
    <property type="match status" value="1"/>
</dbReference>
<dbReference type="InterPro" id="IPR013815">
    <property type="entry name" value="ATP_grasp_subdomain_1"/>
</dbReference>
<evidence type="ECO:0000256" key="1">
    <source>
        <dbReference type="ARBA" id="ARBA00023211"/>
    </source>
</evidence>